<evidence type="ECO:0000313" key="3">
    <source>
        <dbReference type="Proteomes" id="UP000295455"/>
    </source>
</evidence>
<gene>
    <name evidence="2" type="ORF">EV196_10135</name>
</gene>
<accession>A0A4R1RRG1</accession>
<organism evidence="2 3">
    <name type="scientific">Mariniflexile fucanivorans</name>
    <dbReference type="NCBI Taxonomy" id="264023"/>
    <lineage>
        <taxon>Bacteria</taxon>
        <taxon>Pseudomonadati</taxon>
        <taxon>Bacteroidota</taxon>
        <taxon>Flavobacteriia</taxon>
        <taxon>Flavobacteriales</taxon>
        <taxon>Flavobacteriaceae</taxon>
        <taxon>Mariniflexile</taxon>
    </lineage>
</organism>
<reference evidence="2 3" key="1">
    <citation type="submission" date="2019-03" db="EMBL/GenBank/DDBJ databases">
        <title>Genomic Encyclopedia of Type Strains, Phase IV (KMG-IV): sequencing the most valuable type-strain genomes for metagenomic binning, comparative biology and taxonomic classification.</title>
        <authorList>
            <person name="Goeker M."/>
        </authorList>
    </citation>
    <scope>NUCLEOTIDE SEQUENCE [LARGE SCALE GENOMIC DNA]</scope>
    <source>
        <strain evidence="2 3">DSM 18792</strain>
    </source>
</reference>
<evidence type="ECO:0000313" key="2">
    <source>
        <dbReference type="EMBL" id="TCL68620.1"/>
    </source>
</evidence>
<dbReference type="Proteomes" id="UP000295455">
    <property type="component" value="Unassembled WGS sequence"/>
</dbReference>
<dbReference type="EMBL" id="SLUP01000001">
    <property type="protein sequence ID" value="TCL68620.1"/>
    <property type="molecule type" value="Genomic_DNA"/>
</dbReference>
<keyword evidence="1" id="KW-0812">Transmembrane</keyword>
<comment type="caution">
    <text evidence="2">The sequence shown here is derived from an EMBL/GenBank/DDBJ whole genome shotgun (WGS) entry which is preliminary data.</text>
</comment>
<name>A0A4R1RRG1_9FLAO</name>
<keyword evidence="1" id="KW-0472">Membrane</keyword>
<evidence type="ECO:0000256" key="1">
    <source>
        <dbReference type="SAM" id="Phobius"/>
    </source>
</evidence>
<sequence length="94" mass="11384">MFSNPYTLAIYLLVLVFVFLIIKVIIRTVYLKRIVNKSYMALQKNIDREQYRLQRNSGKIQLLEDLHKTLFNRLFKITRDIILLQKLIFETHIK</sequence>
<feature type="transmembrane region" description="Helical" evidence="1">
    <location>
        <begin position="6"/>
        <end position="30"/>
    </location>
</feature>
<keyword evidence="1" id="KW-1133">Transmembrane helix</keyword>
<protein>
    <submittedName>
        <fullName evidence="2">Uncharacterized protein</fullName>
    </submittedName>
</protein>
<proteinExistence type="predicted"/>
<keyword evidence="3" id="KW-1185">Reference proteome</keyword>
<dbReference type="AlphaFoldDB" id="A0A4R1RRG1"/>